<sequence length="313" mass="29815">MARTTHRRCVRLGALALALAVVLGAVSGVAAAAAATSVGVSVEATDVAAGETTAVDIVVEDADGGVGAVEATLTLSDPAVASVADVRFHGNPGLTDVSERDDGVELSAALADTADTGRVTVATVVLSADGAGETAVDVDVESLGDEDGTAYTVDSVDRPTITVAADGSGSDGSGSSGAGGSQADATGSGDSLGDATDSGDAGGSGATPAASGDEASNDGSAASDGQNGDSAGTADTANEGAAGEGDEATDAPTTARTDDRTADERGREGVTDADGSTDRIALSGPGGASLAGPVGAVGVLVLATIALYRFRRS</sequence>
<dbReference type="EMBL" id="FNVN01000003">
    <property type="protein sequence ID" value="SEG47961.1"/>
    <property type="molecule type" value="Genomic_DNA"/>
</dbReference>
<keyword evidence="4" id="KW-1185">Reference proteome</keyword>
<evidence type="ECO:0000256" key="1">
    <source>
        <dbReference type="SAM" id="MobiDB-lite"/>
    </source>
</evidence>
<keyword evidence="2" id="KW-1133">Transmembrane helix</keyword>
<feature type="transmembrane region" description="Helical" evidence="2">
    <location>
        <begin position="290"/>
        <end position="310"/>
    </location>
</feature>
<proteinExistence type="predicted"/>
<keyword evidence="2" id="KW-0472">Membrane</keyword>
<dbReference type="Proteomes" id="UP000236740">
    <property type="component" value="Unassembled WGS sequence"/>
</dbReference>
<evidence type="ECO:0008006" key="5">
    <source>
        <dbReference type="Google" id="ProtNLM"/>
    </source>
</evidence>
<protein>
    <recommendedName>
        <fullName evidence="5">Cohesin domain-containing protein</fullName>
    </recommendedName>
</protein>
<evidence type="ECO:0000256" key="2">
    <source>
        <dbReference type="SAM" id="Phobius"/>
    </source>
</evidence>
<name>A0A1H6AHH1_9EURY</name>
<feature type="compositionally biased region" description="Low complexity" evidence="1">
    <location>
        <begin position="231"/>
        <end position="241"/>
    </location>
</feature>
<feature type="region of interest" description="Disordered" evidence="1">
    <location>
        <begin position="162"/>
        <end position="289"/>
    </location>
</feature>
<evidence type="ECO:0000313" key="4">
    <source>
        <dbReference type="Proteomes" id="UP000236740"/>
    </source>
</evidence>
<feature type="compositionally biased region" description="Gly residues" evidence="1">
    <location>
        <begin position="169"/>
        <end position="180"/>
    </location>
</feature>
<feature type="compositionally biased region" description="Basic and acidic residues" evidence="1">
    <location>
        <begin position="256"/>
        <end position="270"/>
    </location>
</feature>
<organism evidence="3 4">
    <name type="scientific">Halobellus limi</name>
    <dbReference type="NCBI Taxonomy" id="699433"/>
    <lineage>
        <taxon>Archaea</taxon>
        <taxon>Methanobacteriati</taxon>
        <taxon>Methanobacteriota</taxon>
        <taxon>Stenosarchaea group</taxon>
        <taxon>Halobacteria</taxon>
        <taxon>Halobacteriales</taxon>
        <taxon>Haloferacaceae</taxon>
        <taxon>Halobellus</taxon>
    </lineage>
</organism>
<dbReference type="GeneID" id="43740852"/>
<evidence type="ECO:0000313" key="3">
    <source>
        <dbReference type="EMBL" id="SEG47961.1"/>
    </source>
</evidence>
<keyword evidence="2" id="KW-0812">Transmembrane</keyword>
<feature type="compositionally biased region" description="Low complexity" evidence="1">
    <location>
        <begin position="181"/>
        <end position="199"/>
    </location>
</feature>
<accession>A0A1H6AHH1</accession>
<reference evidence="3 4" key="1">
    <citation type="submission" date="2016-10" db="EMBL/GenBank/DDBJ databases">
        <authorList>
            <person name="de Groot N.N."/>
        </authorList>
    </citation>
    <scope>NUCLEOTIDE SEQUENCE [LARGE SCALE GENOMIC DNA]</scope>
    <source>
        <strain evidence="3 4">CGMCC 1.10331</strain>
    </source>
</reference>
<dbReference type="OrthoDB" id="293699at2157"/>
<feature type="compositionally biased region" description="Polar residues" evidence="1">
    <location>
        <begin position="217"/>
        <end position="230"/>
    </location>
</feature>
<dbReference type="RefSeq" id="WP_136361824.1">
    <property type="nucleotide sequence ID" value="NZ_CP031311.1"/>
</dbReference>
<dbReference type="AlphaFoldDB" id="A0A1H6AHH1"/>
<gene>
    <name evidence="3" type="ORF">SAMN04488133_2325</name>
</gene>